<evidence type="ECO:0000256" key="1">
    <source>
        <dbReference type="SAM" id="Phobius"/>
    </source>
</evidence>
<evidence type="ECO:0000313" key="2">
    <source>
        <dbReference type="EMBL" id="KAK7959435.1"/>
    </source>
</evidence>
<accession>A0ABR1QM61</accession>
<dbReference type="GeneID" id="92073573"/>
<name>A0ABR1QM61_9PEZI</name>
<dbReference type="RefSeq" id="XP_066703138.1">
    <property type="nucleotide sequence ID" value="XM_066840511.1"/>
</dbReference>
<feature type="transmembrane region" description="Helical" evidence="1">
    <location>
        <begin position="20"/>
        <end position="44"/>
    </location>
</feature>
<organism evidence="2 3">
    <name type="scientific">Apiospora aurea</name>
    <dbReference type="NCBI Taxonomy" id="335848"/>
    <lineage>
        <taxon>Eukaryota</taxon>
        <taxon>Fungi</taxon>
        <taxon>Dikarya</taxon>
        <taxon>Ascomycota</taxon>
        <taxon>Pezizomycotina</taxon>
        <taxon>Sordariomycetes</taxon>
        <taxon>Xylariomycetidae</taxon>
        <taxon>Amphisphaeriales</taxon>
        <taxon>Apiosporaceae</taxon>
        <taxon>Apiospora</taxon>
    </lineage>
</organism>
<feature type="transmembrane region" description="Helical" evidence="1">
    <location>
        <begin position="123"/>
        <end position="144"/>
    </location>
</feature>
<feature type="transmembrane region" description="Helical" evidence="1">
    <location>
        <begin position="56"/>
        <end position="79"/>
    </location>
</feature>
<comment type="caution">
    <text evidence="2">The sequence shown here is derived from an EMBL/GenBank/DDBJ whole genome shotgun (WGS) entry which is preliminary data.</text>
</comment>
<keyword evidence="3" id="KW-1185">Reference proteome</keyword>
<reference evidence="2 3" key="1">
    <citation type="submission" date="2023-01" db="EMBL/GenBank/DDBJ databases">
        <title>Analysis of 21 Apiospora genomes using comparative genomics revels a genus with tremendous synthesis potential of carbohydrate active enzymes and secondary metabolites.</title>
        <authorList>
            <person name="Sorensen T."/>
        </authorList>
    </citation>
    <scope>NUCLEOTIDE SEQUENCE [LARGE SCALE GENOMIC DNA]</scope>
    <source>
        <strain evidence="2 3">CBS 24483</strain>
    </source>
</reference>
<sequence>MGLSTTAAKFVPLYTTSEKILIATSSFSLTVSVVTELLLFYILHKGIISTKLRLRSLLLTVLSANCLISFSAFVFVTLVNHLPIADRTPDLAGLRWNLALELPASLHQVLGAERSRWSISLVASQWLCLLVFLLSAVLFTSAWFDLKSERIDDDETATAAGNDDKMKNHRRTCCLCNGKKSFGEKGAIYM</sequence>
<proteinExistence type="predicted"/>
<gene>
    <name evidence="2" type="ORF">PG986_004289</name>
</gene>
<evidence type="ECO:0000313" key="3">
    <source>
        <dbReference type="Proteomes" id="UP001391051"/>
    </source>
</evidence>
<dbReference type="EMBL" id="JAQQWE010000003">
    <property type="protein sequence ID" value="KAK7959435.1"/>
    <property type="molecule type" value="Genomic_DNA"/>
</dbReference>
<keyword evidence="1" id="KW-0812">Transmembrane</keyword>
<dbReference type="Proteomes" id="UP001391051">
    <property type="component" value="Unassembled WGS sequence"/>
</dbReference>
<protein>
    <submittedName>
        <fullName evidence="2">Uncharacterized protein</fullName>
    </submittedName>
</protein>
<keyword evidence="1" id="KW-1133">Transmembrane helix</keyword>
<keyword evidence="1" id="KW-0472">Membrane</keyword>